<dbReference type="Pfam" id="PF01213">
    <property type="entry name" value="CAP_N-CM"/>
    <property type="match status" value="1"/>
</dbReference>
<dbReference type="RefSeq" id="XP_020305593.1">
    <property type="nucleotide sequence ID" value="XM_020450694.1"/>
</dbReference>
<dbReference type="PANTHER" id="PTHR10652:SF0">
    <property type="entry name" value="ADENYLYL CYCLASE-ASSOCIATED PROTEIN"/>
    <property type="match status" value="1"/>
</dbReference>
<dbReference type="OrthoDB" id="1601at2759"/>
<dbReference type="Pfam" id="PF21938">
    <property type="entry name" value="CAP_N"/>
    <property type="match status" value="1"/>
</dbReference>
<dbReference type="GO" id="GO:0008179">
    <property type="term" value="F:adenylate cyclase binding"/>
    <property type="evidence" value="ECO:0007669"/>
    <property type="project" value="TreeGrafter"/>
</dbReference>
<feature type="region of interest" description="Disordered" evidence="3">
    <location>
        <begin position="27"/>
        <end position="56"/>
    </location>
</feature>
<dbReference type="EMBL" id="JH712241">
    <property type="protein sequence ID" value="EJD74692.1"/>
    <property type="molecule type" value="Genomic_DNA"/>
</dbReference>
<dbReference type="CTD" id="9945068"/>
<dbReference type="GO" id="GO:0003779">
    <property type="term" value="F:actin binding"/>
    <property type="evidence" value="ECO:0007669"/>
    <property type="project" value="InterPro"/>
</dbReference>
<accession>A0A1S0UG72</accession>
<evidence type="ECO:0000256" key="3">
    <source>
        <dbReference type="SAM" id="MobiDB-lite"/>
    </source>
</evidence>
<name>A0A1S0UG72_LOALO</name>
<dbReference type="InterPro" id="IPR016098">
    <property type="entry name" value="CAP/MinC_C"/>
</dbReference>
<feature type="region of interest" description="Disordered" evidence="3">
    <location>
        <begin position="324"/>
        <end position="346"/>
    </location>
</feature>
<dbReference type="PROSITE" id="PS01089">
    <property type="entry name" value="CAP_2"/>
    <property type="match status" value="1"/>
</dbReference>
<evidence type="ECO:0000256" key="1">
    <source>
        <dbReference type="ARBA" id="ARBA00007659"/>
    </source>
</evidence>
<dbReference type="PROSITE" id="PS01088">
    <property type="entry name" value="CAP_1"/>
    <property type="match status" value="1"/>
</dbReference>
<dbReference type="SUPFAM" id="SSF69340">
    <property type="entry name" value="C-terminal domain of adenylylcyclase associated protein"/>
    <property type="match status" value="1"/>
</dbReference>
<dbReference type="InterPro" id="IPR028417">
    <property type="entry name" value="CAP_CS_C"/>
</dbReference>
<proteinExistence type="inferred from homology"/>
<dbReference type="FunCoup" id="A0A1S0UG72">
    <property type="interactions" value="1626"/>
</dbReference>
<dbReference type="PANTHER" id="PTHR10652">
    <property type="entry name" value="ADENYLYL CYCLASE-ASSOCIATED PROTEIN"/>
    <property type="match status" value="1"/>
</dbReference>
<dbReference type="GO" id="GO:0005737">
    <property type="term" value="C:cytoplasm"/>
    <property type="evidence" value="ECO:0007669"/>
    <property type="project" value="TreeGrafter"/>
</dbReference>
<reference evidence="6" key="1">
    <citation type="submission" date="2012-04" db="EMBL/GenBank/DDBJ databases">
        <title>The Genome Sequence of Loa loa.</title>
        <authorList>
            <consortium name="The Broad Institute Genome Sequencing Platform"/>
            <consortium name="Broad Institute Genome Sequencing Center for Infectious Disease"/>
            <person name="Nutman T.B."/>
            <person name="Fink D.L."/>
            <person name="Russ C."/>
            <person name="Young S."/>
            <person name="Zeng Q."/>
            <person name="Gargeya S."/>
            <person name="Alvarado L."/>
            <person name="Berlin A."/>
            <person name="Chapman S.B."/>
            <person name="Chen Z."/>
            <person name="Freedman E."/>
            <person name="Gellesch M."/>
            <person name="Goldberg J."/>
            <person name="Griggs A."/>
            <person name="Gujja S."/>
            <person name="Heilman E.R."/>
            <person name="Heiman D."/>
            <person name="Howarth C."/>
            <person name="Mehta T."/>
            <person name="Neiman D."/>
            <person name="Pearson M."/>
            <person name="Roberts A."/>
            <person name="Saif S."/>
            <person name="Shea T."/>
            <person name="Shenoy N."/>
            <person name="Sisk P."/>
            <person name="Stolte C."/>
            <person name="Sykes S."/>
            <person name="White J."/>
            <person name="Yandava C."/>
            <person name="Haas B."/>
            <person name="Henn M.R."/>
            <person name="Nusbaum C."/>
            <person name="Birren B."/>
        </authorList>
    </citation>
    <scope>NUCLEOTIDE SEQUENCE [LARGE SCALE GENOMIC DNA]</scope>
</reference>
<dbReference type="Gene3D" id="2.160.20.70">
    <property type="match status" value="1"/>
</dbReference>
<evidence type="ECO:0000259" key="4">
    <source>
        <dbReference type="PROSITE" id="PS51082"/>
    </source>
</evidence>
<dbReference type="InterPro" id="IPR013992">
    <property type="entry name" value="Adenylate_cyclase-assoc_CAP_N"/>
</dbReference>
<feature type="domain" description="C-CAP/cofactor C-like" evidence="5">
    <location>
        <begin position="342"/>
        <end position="478"/>
    </location>
</feature>
<evidence type="ECO:0000259" key="5">
    <source>
        <dbReference type="PROSITE" id="PS51329"/>
    </source>
</evidence>
<gene>
    <name evidence="6" type="ORF">LOAG_18024</name>
</gene>
<dbReference type="InterPro" id="IPR001837">
    <property type="entry name" value="Adenylate_cyclase-assoc_CAP"/>
</dbReference>
<feature type="region of interest" description="Disordered" evidence="3">
    <location>
        <begin position="234"/>
        <end position="258"/>
    </location>
</feature>
<dbReference type="InterPro" id="IPR036222">
    <property type="entry name" value="CAP_N_sf"/>
</dbReference>
<dbReference type="InterPro" id="IPR013912">
    <property type="entry name" value="Adenylate_cyclase-assoc_CAP_C"/>
</dbReference>
<dbReference type="GO" id="GO:0000902">
    <property type="term" value="P:cell morphogenesis"/>
    <property type="evidence" value="ECO:0007669"/>
    <property type="project" value="TreeGrafter"/>
</dbReference>
<evidence type="ECO:0000313" key="6">
    <source>
        <dbReference type="EMBL" id="EJD74692.1"/>
    </source>
</evidence>
<dbReference type="GeneID" id="9945068"/>
<dbReference type="KEGG" id="loa:LOAG_18024"/>
<dbReference type="InterPro" id="IPR006599">
    <property type="entry name" value="CARP_motif"/>
</dbReference>
<dbReference type="GO" id="GO:0019933">
    <property type="term" value="P:cAMP-mediated signaling"/>
    <property type="evidence" value="ECO:0007669"/>
    <property type="project" value="TreeGrafter"/>
</dbReference>
<sequence>MNTNAACNLERLVQRLETATLRLEALGAQKPMLAPKPTRNNTPPPTVPSSTETPPSVVQYDDAVNESLQRLLKLSADIGGDLQTVGNNLSALFTEQRNFIWLAAGQKEPSVKDLQAKLNPLVKLMEDLSVFKESKRNTPFFNHISAASEGVQALGWLTVKPAPAPFIKEMFEASMFFVNRVLKEHKDDKIHIEWAKSWSDVLNALQKYVRQVHTTGLVWNSCPGTKPPAAAAAVKPISSNNTSSGGPPPPPPPVLPPDLFAAVSSETNVSTDKSDRAALFAEINAGEEITKRLKKVTPNMQTHKNPALRSQHKEVEAGTQNRETALTAADGTSPVKKQADKPPKTWLDNGKQWNVEYYKNNNSVMVEVSDMKQTVYVFKCENSVIQIKGKVNSITLDSCKKTSVVFDSLLSQFEVINCQSVQIQTLGSMPTLSIQKTDGCQVYLSKSAINAEIITSKSSEMNVLVPGAEDGDFVEFAVPEQFKTVYDGKKLKTTVSDIC</sequence>
<dbReference type="SUPFAM" id="SSF101278">
    <property type="entry name" value="N-terminal domain of adenylylcyclase associated protein, CAP"/>
    <property type="match status" value="1"/>
</dbReference>
<dbReference type="OMA" id="KSQQTHK"/>
<dbReference type="GO" id="GO:0007015">
    <property type="term" value="P:actin filament organization"/>
    <property type="evidence" value="ECO:0007669"/>
    <property type="project" value="TreeGrafter"/>
</dbReference>
<dbReference type="FunFam" id="2.160.20.70:FF:000014">
    <property type="entry name" value="Adenylyl cyclase-associated protein"/>
    <property type="match status" value="1"/>
</dbReference>
<dbReference type="FunFam" id="1.25.40.330:FF:000001">
    <property type="entry name" value="Adenylyl cyclase-associated protein"/>
    <property type="match status" value="1"/>
</dbReference>
<dbReference type="InterPro" id="IPR053950">
    <property type="entry name" value="CAP_N"/>
</dbReference>
<dbReference type="InterPro" id="IPR018106">
    <property type="entry name" value="CAP_CS_N"/>
</dbReference>
<evidence type="ECO:0000256" key="2">
    <source>
        <dbReference type="RuleBase" id="RU000647"/>
    </source>
</evidence>
<dbReference type="InterPro" id="IPR036223">
    <property type="entry name" value="CAP_C_sf"/>
</dbReference>
<comment type="similarity">
    <text evidence="1 2">Belongs to the CAP family.</text>
</comment>
<dbReference type="Pfam" id="PF08603">
    <property type="entry name" value="CAP_C"/>
    <property type="match status" value="1"/>
</dbReference>
<dbReference type="AlphaFoldDB" id="A0A1S0UG72"/>
<dbReference type="PROSITE" id="PS51082">
    <property type="entry name" value="WH2"/>
    <property type="match status" value="1"/>
</dbReference>
<dbReference type="InterPro" id="IPR017901">
    <property type="entry name" value="C-CAP_CF_C-like"/>
</dbReference>
<dbReference type="InterPro" id="IPR003124">
    <property type="entry name" value="WH2_dom"/>
</dbReference>
<feature type="compositionally biased region" description="Pro residues" evidence="3">
    <location>
        <begin position="246"/>
        <end position="256"/>
    </location>
</feature>
<dbReference type="Gene3D" id="1.25.40.330">
    <property type="entry name" value="Adenylate cyclase-associated CAP, N-terminal domain"/>
    <property type="match status" value="1"/>
</dbReference>
<organism evidence="6">
    <name type="scientific">Loa loa</name>
    <name type="common">Eye worm</name>
    <name type="synonym">Filaria loa</name>
    <dbReference type="NCBI Taxonomy" id="7209"/>
    <lineage>
        <taxon>Eukaryota</taxon>
        <taxon>Metazoa</taxon>
        <taxon>Ecdysozoa</taxon>
        <taxon>Nematoda</taxon>
        <taxon>Chromadorea</taxon>
        <taxon>Rhabditida</taxon>
        <taxon>Spirurina</taxon>
        <taxon>Spiruromorpha</taxon>
        <taxon>Filarioidea</taxon>
        <taxon>Onchocercidae</taxon>
        <taxon>Loa</taxon>
    </lineage>
</organism>
<dbReference type="InParanoid" id="A0A1S0UG72"/>
<protein>
    <recommendedName>
        <fullName evidence="2">Adenylyl cyclase-associated protein</fullName>
    </recommendedName>
</protein>
<feature type="domain" description="WH2" evidence="4">
    <location>
        <begin position="275"/>
        <end position="296"/>
    </location>
</feature>
<dbReference type="SMART" id="SM00673">
    <property type="entry name" value="CARP"/>
    <property type="match status" value="2"/>
</dbReference>
<dbReference type="PROSITE" id="PS51329">
    <property type="entry name" value="C_CAP_COFACTOR_C"/>
    <property type="match status" value="1"/>
</dbReference>